<dbReference type="PROSITE" id="PS50293">
    <property type="entry name" value="TPR_REGION"/>
    <property type="match status" value="3"/>
</dbReference>
<dbReference type="InterPro" id="IPR002088">
    <property type="entry name" value="Prenyl_trans_a"/>
</dbReference>
<dbReference type="Pfam" id="PF01239">
    <property type="entry name" value="PPTA"/>
    <property type="match status" value="1"/>
</dbReference>
<dbReference type="Gene3D" id="1.25.40.10">
    <property type="entry name" value="Tetratricopeptide repeat domain"/>
    <property type="match status" value="3"/>
</dbReference>
<feature type="repeat" description="TPR" evidence="3">
    <location>
        <begin position="35"/>
        <end position="68"/>
    </location>
</feature>
<reference evidence="6" key="1">
    <citation type="submission" date="2019-10" db="EMBL/GenBank/DDBJ databases">
        <title>Draft genome sequece of Microseira wollei NIES-4236.</title>
        <authorList>
            <person name="Yamaguchi H."/>
            <person name="Suzuki S."/>
            <person name="Kawachi M."/>
        </authorList>
    </citation>
    <scope>NUCLEOTIDE SEQUENCE</scope>
    <source>
        <strain evidence="6">NIES-4236</strain>
    </source>
</reference>
<keyword evidence="5" id="KW-1133">Transmembrane helix</keyword>
<feature type="transmembrane region" description="Helical" evidence="5">
    <location>
        <begin position="504"/>
        <end position="526"/>
    </location>
</feature>
<feature type="compositionally biased region" description="Polar residues" evidence="4">
    <location>
        <begin position="469"/>
        <end position="485"/>
    </location>
</feature>
<feature type="repeat" description="TPR" evidence="3">
    <location>
        <begin position="202"/>
        <end position="235"/>
    </location>
</feature>
<feature type="transmembrane region" description="Helical" evidence="5">
    <location>
        <begin position="547"/>
        <end position="573"/>
    </location>
</feature>
<feature type="repeat" description="TPR" evidence="3">
    <location>
        <begin position="69"/>
        <end position="102"/>
    </location>
</feature>
<dbReference type="EMBL" id="BLAY01000076">
    <property type="protein sequence ID" value="GET39877.1"/>
    <property type="molecule type" value="Genomic_DNA"/>
</dbReference>
<feature type="transmembrane region" description="Helical" evidence="5">
    <location>
        <begin position="274"/>
        <end position="292"/>
    </location>
</feature>
<feature type="transmembrane region" description="Helical" evidence="5">
    <location>
        <begin position="381"/>
        <end position="402"/>
    </location>
</feature>
<keyword evidence="5" id="KW-0812">Transmembrane</keyword>
<dbReference type="PROSITE" id="PS50005">
    <property type="entry name" value="TPR"/>
    <property type="match status" value="5"/>
</dbReference>
<dbReference type="PANTHER" id="PTHR44943">
    <property type="entry name" value="CELLULOSE SYNTHASE OPERON PROTEIN C"/>
    <property type="match status" value="1"/>
</dbReference>
<evidence type="ECO:0000313" key="6">
    <source>
        <dbReference type="EMBL" id="GET39877.1"/>
    </source>
</evidence>
<evidence type="ECO:0000256" key="4">
    <source>
        <dbReference type="SAM" id="MobiDB-lite"/>
    </source>
</evidence>
<evidence type="ECO:0000256" key="5">
    <source>
        <dbReference type="SAM" id="Phobius"/>
    </source>
</evidence>
<dbReference type="InterPro" id="IPR011990">
    <property type="entry name" value="TPR-like_helical_dom_sf"/>
</dbReference>
<keyword evidence="5" id="KW-0472">Membrane</keyword>
<keyword evidence="2 3" id="KW-0802">TPR repeat</keyword>
<name>A0AAV3XHH7_9CYAN</name>
<dbReference type="SUPFAM" id="SSF48452">
    <property type="entry name" value="TPR-like"/>
    <property type="match status" value="1"/>
</dbReference>
<evidence type="ECO:0000256" key="2">
    <source>
        <dbReference type="ARBA" id="ARBA00022803"/>
    </source>
</evidence>
<feature type="repeat" description="TPR" evidence="3">
    <location>
        <begin position="241"/>
        <end position="274"/>
    </location>
</feature>
<feature type="region of interest" description="Disordered" evidence="4">
    <location>
        <begin position="463"/>
        <end position="487"/>
    </location>
</feature>
<dbReference type="GO" id="GO:0008318">
    <property type="term" value="F:protein prenyltransferase activity"/>
    <property type="evidence" value="ECO:0007669"/>
    <property type="project" value="InterPro"/>
</dbReference>
<dbReference type="InterPro" id="IPR019734">
    <property type="entry name" value="TPR_rpt"/>
</dbReference>
<feature type="transmembrane region" description="Helical" evidence="5">
    <location>
        <begin position="313"/>
        <end position="332"/>
    </location>
</feature>
<sequence length="622" mass="70842">MNQDRDFSEFSYSSLTPEERQAQLVDENVPVALKALLLFHEGLHLANSGNYQLAIALYDRSLEFIPDAGEVWYHQGVALSNLGRYKDAIAAYDKAIDWKPDCCEALREKGYCLSILGRHKEGLACCDKAIKINPDYYKSWCDRAYILSRLNRRKQALSSCDKALELKPDSHEAWNVRGLLSNRRQAALACFEKALEIQPDYARSWYNRGLLLLRLGKNELALDCFQKALEIKPNSQEFWHSQAWYARGYMLTKFRRYEEAIACFEKALSLQPDYPAPALYKLIILILSGKFFNHIAHPTKRKTLWRDLKTILYSVKYLLIGFLAIIIINTYAKGAGMMVLQETLSVVFSVGILCLFIWELWLNRTNLKFVWQIYRRGIITYIRSFLILIITLITFVAVASVVPPIMRWGWASAVFGNSGNLVFQPITTVQKIKPSQEVEKPKIAPPLEKKPQAANVPKIAPPLEKKPQAANTPKNVPPSENSTKVQPVKEAIENKNSLEANIDYSLIITVGIWIILMLLVPFWANFEEKIFRQGANTWKQILIRSTQFGLVHILVGIPIFAGFVLILPGFLFACRYKYIHDKNLKQTNDEKMAQEAGVEASTADHAIYNAILITFVVAAMLL</sequence>
<dbReference type="Pfam" id="PF13181">
    <property type="entry name" value="TPR_8"/>
    <property type="match status" value="1"/>
</dbReference>
<keyword evidence="7" id="KW-1185">Reference proteome</keyword>
<evidence type="ECO:0000256" key="3">
    <source>
        <dbReference type="PROSITE-ProRule" id="PRU00339"/>
    </source>
</evidence>
<accession>A0AAV3XHH7</accession>
<evidence type="ECO:0000256" key="1">
    <source>
        <dbReference type="ARBA" id="ARBA00022737"/>
    </source>
</evidence>
<dbReference type="Pfam" id="PF13432">
    <property type="entry name" value="TPR_16"/>
    <property type="match status" value="1"/>
</dbReference>
<gene>
    <name evidence="6" type="ORF">MiSe_46490</name>
</gene>
<feature type="repeat" description="TPR" evidence="3">
    <location>
        <begin position="137"/>
        <end position="170"/>
    </location>
</feature>
<dbReference type="AlphaFoldDB" id="A0AAV3XHH7"/>
<proteinExistence type="predicted"/>
<keyword evidence="1" id="KW-0677">Repeat</keyword>
<evidence type="ECO:0000313" key="7">
    <source>
        <dbReference type="Proteomes" id="UP001050975"/>
    </source>
</evidence>
<organism evidence="6 7">
    <name type="scientific">Microseira wollei NIES-4236</name>
    <dbReference type="NCBI Taxonomy" id="2530354"/>
    <lineage>
        <taxon>Bacteria</taxon>
        <taxon>Bacillati</taxon>
        <taxon>Cyanobacteriota</taxon>
        <taxon>Cyanophyceae</taxon>
        <taxon>Oscillatoriophycideae</taxon>
        <taxon>Aerosakkonematales</taxon>
        <taxon>Aerosakkonemataceae</taxon>
        <taxon>Microseira</taxon>
    </lineage>
</organism>
<protein>
    <submittedName>
        <fullName evidence="6">Tetratricopeptide repeat protein</fullName>
    </submittedName>
</protein>
<dbReference type="Pfam" id="PF13431">
    <property type="entry name" value="TPR_17"/>
    <property type="match status" value="1"/>
</dbReference>
<comment type="caution">
    <text evidence="6">The sequence shown here is derived from an EMBL/GenBank/DDBJ whole genome shotgun (WGS) entry which is preliminary data.</text>
</comment>
<dbReference type="RefSeq" id="WP_226585528.1">
    <property type="nucleotide sequence ID" value="NZ_BLAY01000076.1"/>
</dbReference>
<dbReference type="PANTHER" id="PTHR44943:SF8">
    <property type="entry name" value="TPR REPEAT-CONTAINING PROTEIN MJ0263"/>
    <property type="match status" value="1"/>
</dbReference>
<dbReference type="Proteomes" id="UP001050975">
    <property type="component" value="Unassembled WGS sequence"/>
</dbReference>
<dbReference type="Pfam" id="PF00515">
    <property type="entry name" value="TPR_1"/>
    <property type="match status" value="2"/>
</dbReference>
<dbReference type="SMART" id="SM00028">
    <property type="entry name" value="TPR"/>
    <property type="match status" value="7"/>
</dbReference>
<feature type="transmembrane region" description="Helical" evidence="5">
    <location>
        <begin position="344"/>
        <end position="361"/>
    </location>
</feature>
<dbReference type="InterPro" id="IPR051685">
    <property type="entry name" value="Ycf3/AcsC/BcsC/TPR_MFPF"/>
</dbReference>